<accession>A0ABN2H9G6</accession>
<keyword evidence="3" id="KW-1185">Reference proteome</keyword>
<sequence length="179" mass="18742">MAVLVASVLLVGVLGAVNLVLMVGVIRRLREHTEQLANSRSSQPVVAVGTEIGTFSASTVDGEVLSPARLDGETVVAFFSPECKPCRAKMPSFVEYAKAMPGGRERVLATIVGEPEAAAEFVAALRPVARVVVESMESSLVSAFQTQSFPTLLTVAPDEAGRLVVRANDVPLGQPALVG</sequence>
<dbReference type="CDD" id="cd02966">
    <property type="entry name" value="TlpA_like_family"/>
    <property type="match status" value="1"/>
</dbReference>
<feature type="domain" description="Thioredoxin" evidence="1">
    <location>
        <begin position="46"/>
        <end position="179"/>
    </location>
</feature>
<dbReference type="Proteomes" id="UP001500618">
    <property type="component" value="Unassembled WGS sequence"/>
</dbReference>
<proteinExistence type="predicted"/>
<dbReference type="PROSITE" id="PS51352">
    <property type="entry name" value="THIOREDOXIN_2"/>
    <property type="match status" value="1"/>
</dbReference>
<dbReference type="EMBL" id="BAAANY010000012">
    <property type="protein sequence ID" value="GAA1684099.1"/>
    <property type="molecule type" value="Genomic_DNA"/>
</dbReference>
<comment type="caution">
    <text evidence="2">The sequence shown here is derived from an EMBL/GenBank/DDBJ whole genome shotgun (WGS) entry which is preliminary data.</text>
</comment>
<dbReference type="SUPFAM" id="SSF52833">
    <property type="entry name" value="Thioredoxin-like"/>
    <property type="match status" value="1"/>
</dbReference>
<protein>
    <recommendedName>
        <fullName evidence="1">Thioredoxin domain-containing protein</fullName>
    </recommendedName>
</protein>
<dbReference type="InterPro" id="IPR013766">
    <property type="entry name" value="Thioredoxin_domain"/>
</dbReference>
<reference evidence="2 3" key="1">
    <citation type="journal article" date="2019" name="Int. J. Syst. Evol. Microbiol.">
        <title>The Global Catalogue of Microorganisms (GCM) 10K type strain sequencing project: providing services to taxonomists for standard genome sequencing and annotation.</title>
        <authorList>
            <consortium name="The Broad Institute Genomics Platform"/>
            <consortium name="The Broad Institute Genome Sequencing Center for Infectious Disease"/>
            <person name="Wu L."/>
            <person name="Ma J."/>
        </authorList>
    </citation>
    <scope>NUCLEOTIDE SEQUENCE [LARGE SCALE GENOMIC DNA]</scope>
    <source>
        <strain evidence="2 3">JCM 14718</strain>
    </source>
</reference>
<dbReference type="Gene3D" id="3.40.30.10">
    <property type="entry name" value="Glutaredoxin"/>
    <property type="match status" value="1"/>
</dbReference>
<evidence type="ECO:0000313" key="3">
    <source>
        <dbReference type="Proteomes" id="UP001500618"/>
    </source>
</evidence>
<organism evidence="2 3">
    <name type="scientific">Fodinicola feengrottensis</name>
    <dbReference type="NCBI Taxonomy" id="435914"/>
    <lineage>
        <taxon>Bacteria</taxon>
        <taxon>Bacillati</taxon>
        <taxon>Actinomycetota</taxon>
        <taxon>Actinomycetes</taxon>
        <taxon>Mycobacteriales</taxon>
        <taxon>Fodinicola</taxon>
    </lineage>
</organism>
<dbReference type="RefSeq" id="WP_163571887.1">
    <property type="nucleotide sequence ID" value="NZ_BAAANY010000012.1"/>
</dbReference>
<name>A0ABN2H9G6_9ACTN</name>
<evidence type="ECO:0000259" key="1">
    <source>
        <dbReference type="PROSITE" id="PS51352"/>
    </source>
</evidence>
<evidence type="ECO:0000313" key="2">
    <source>
        <dbReference type="EMBL" id="GAA1684099.1"/>
    </source>
</evidence>
<dbReference type="InterPro" id="IPR036249">
    <property type="entry name" value="Thioredoxin-like_sf"/>
</dbReference>
<gene>
    <name evidence="2" type="ORF">GCM10009765_36860</name>
</gene>